<dbReference type="Proteomes" id="UP000539372">
    <property type="component" value="Unassembled WGS sequence"/>
</dbReference>
<dbReference type="PANTHER" id="PTHR36057">
    <property type="match status" value="1"/>
</dbReference>
<organism evidence="1 2">
    <name type="scientific">Pacificispira spongiicola</name>
    <dbReference type="NCBI Taxonomy" id="2729598"/>
    <lineage>
        <taxon>Bacteria</taxon>
        <taxon>Pseudomonadati</taxon>
        <taxon>Pseudomonadota</taxon>
        <taxon>Alphaproteobacteria</taxon>
        <taxon>Rhodospirillales</taxon>
        <taxon>Rhodospirillaceae</taxon>
        <taxon>Pacificispira</taxon>
    </lineage>
</organism>
<name>A0A7Y0DY78_9PROT</name>
<dbReference type="RefSeq" id="WP_169624004.1">
    <property type="nucleotide sequence ID" value="NZ_JABBNT010000001.1"/>
</dbReference>
<proteinExistence type="predicted"/>
<dbReference type="PANTHER" id="PTHR36057:SF1">
    <property type="entry name" value="LIPOPROTEIN LIPID ATTACHMENT SITE-LIKE PROTEIN, PUTATIVE (DUF1223)-RELATED"/>
    <property type="match status" value="1"/>
</dbReference>
<dbReference type="EMBL" id="JABBNT010000001">
    <property type="protein sequence ID" value="NMM43755.1"/>
    <property type="molecule type" value="Genomic_DNA"/>
</dbReference>
<comment type="caution">
    <text evidence="1">The sequence shown here is derived from an EMBL/GenBank/DDBJ whole genome shotgun (WGS) entry which is preliminary data.</text>
</comment>
<evidence type="ECO:0000313" key="2">
    <source>
        <dbReference type="Proteomes" id="UP000539372"/>
    </source>
</evidence>
<dbReference type="AlphaFoldDB" id="A0A7Y0DY78"/>
<dbReference type="SUPFAM" id="SSF52833">
    <property type="entry name" value="Thioredoxin-like"/>
    <property type="match status" value="1"/>
</dbReference>
<sequence>MLNNRRTILCQFLGLIGAGFAVVNGRTVPAVAQGNALPVVVELFTSQGCSSCPPAEALLSELAQRQDVIALEFHVDYWDYIGWKDPFADPAFTERQRRYNRAFGSPYNYTPQMVVDGRDHEVGSRRSAVEARIETASMKREMARDQMETPPVVSLARSAGGDLTVTLSGDSPEQGGFEILVVGFDKRHETDVQRGENRGRKLINAHVVRSAETLARQWRGGDLTVSVPAERISGDGGCAVLVQNPQTGTIAMAGEIYF</sequence>
<accession>A0A7Y0DY78</accession>
<dbReference type="InterPro" id="IPR010634">
    <property type="entry name" value="DUF1223"/>
</dbReference>
<dbReference type="InterPro" id="IPR036249">
    <property type="entry name" value="Thioredoxin-like_sf"/>
</dbReference>
<evidence type="ECO:0000313" key="1">
    <source>
        <dbReference type="EMBL" id="NMM43755.1"/>
    </source>
</evidence>
<reference evidence="1 2" key="1">
    <citation type="submission" date="2020-04" db="EMBL/GenBank/DDBJ databases">
        <title>Rhodospirillaceae bacterium KN72 isolated from deep sea.</title>
        <authorList>
            <person name="Zhang D.-C."/>
        </authorList>
    </citation>
    <scope>NUCLEOTIDE SEQUENCE [LARGE SCALE GENOMIC DNA]</scope>
    <source>
        <strain evidence="1 2">KN72</strain>
    </source>
</reference>
<protein>
    <submittedName>
        <fullName evidence="1">DUF1223 domain-containing protein</fullName>
    </submittedName>
</protein>
<gene>
    <name evidence="1" type="ORF">HH303_04655</name>
</gene>
<keyword evidence="2" id="KW-1185">Reference proteome</keyword>
<dbReference type="Pfam" id="PF06764">
    <property type="entry name" value="DUF1223"/>
    <property type="match status" value="1"/>
</dbReference>